<dbReference type="Proteomes" id="UP000245073">
    <property type="component" value="Unassembled WGS sequence"/>
</dbReference>
<accession>A0A2T9KDJ1</accession>
<dbReference type="InterPro" id="IPR031325">
    <property type="entry name" value="RHS_repeat"/>
</dbReference>
<gene>
    <name evidence="1" type="ORF">DDF67_01300</name>
</gene>
<evidence type="ECO:0000313" key="2">
    <source>
        <dbReference type="Proteomes" id="UP000245073"/>
    </source>
</evidence>
<proteinExistence type="predicted"/>
<evidence type="ECO:0008006" key="3">
    <source>
        <dbReference type="Google" id="ProtNLM"/>
    </source>
</evidence>
<keyword evidence="2" id="KW-1185">Reference proteome</keyword>
<name>A0A2T9KDJ1_9CAUL</name>
<dbReference type="AlphaFoldDB" id="A0A2T9KDJ1"/>
<dbReference type="Pfam" id="PF05593">
    <property type="entry name" value="RHS_repeat"/>
    <property type="match status" value="1"/>
</dbReference>
<dbReference type="InterPro" id="IPR006530">
    <property type="entry name" value="YD"/>
</dbReference>
<dbReference type="EMBL" id="QDKQ01000011">
    <property type="protein sequence ID" value="PVM93915.1"/>
    <property type="molecule type" value="Genomic_DNA"/>
</dbReference>
<dbReference type="NCBIfam" id="TIGR01643">
    <property type="entry name" value="YD_repeat_2x"/>
    <property type="match status" value="1"/>
</dbReference>
<dbReference type="Gene3D" id="2.180.10.10">
    <property type="entry name" value="RHS repeat-associated core"/>
    <property type="match status" value="1"/>
</dbReference>
<protein>
    <recommendedName>
        <fullName evidence="3">YD repeat-containing protein</fullName>
    </recommendedName>
</protein>
<evidence type="ECO:0000313" key="1">
    <source>
        <dbReference type="EMBL" id="PVM93915.1"/>
    </source>
</evidence>
<organism evidence="1 2">
    <name type="scientific">Caulobacter endophyticus</name>
    <dbReference type="NCBI Taxonomy" id="2172652"/>
    <lineage>
        <taxon>Bacteria</taxon>
        <taxon>Pseudomonadati</taxon>
        <taxon>Pseudomonadota</taxon>
        <taxon>Alphaproteobacteria</taxon>
        <taxon>Caulobacterales</taxon>
        <taxon>Caulobacteraceae</taxon>
        <taxon>Caulobacter</taxon>
    </lineage>
</organism>
<comment type="caution">
    <text evidence="1">The sequence shown here is derived from an EMBL/GenBank/DDBJ whole genome shotgun (WGS) entry which is preliminary data.</text>
</comment>
<reference evidence="1 2" key="1">
    <citation type="submission" date="2018-04" db="EMBL/GenBank/DDBJ databases">
        <title>The genome sequence of Caulobacter sp. 744.</title>
        <authorList>
            <person name="Gao J."/>
            <person name="Sun J."/>
        </authorList>
    </citation>
    <scope>NUCLEOTIDE SEQUENCE [LARGE SCALE GENOMIC DNA]</scope>
    <source>
        <strain evidence="1 2">774</strain>
    </source>
</reference>
<sequence>MPRLIVTLAAWRAGWGIEMRVFARLALATLLTGALTTAGHAQTRNVYGYDAQGRLVEAGAGSRITRYEYDPAGNRTRSASCDVAQPQRKWEAEALPHTQGAATPGGWQMTPANSGIVIYGPYATDIAPGSYVGLWRAKSSQVAPGDGTQSLYIDVWDATAGVTLAARSIPRSAWTAADEYQVLSLAFQVPASAAGHMIELRTSYASWATVTQDWVAISSPTTNANYGGEVGACASAWEGRNLPHAGGAAVGDSWSSSGAANHIVFGPYSTAVPAGRRTAFWQVMIDGSTTGSQDLAELDVFDSTTGAQIARRTIAPSSFSGPGAWHWFSLDYNQVAGHSIEFRIRTLTSGQLIVNRVGAF</sequence>